<evidence type="ECO:0000256" key="1">
    <source>
        <dbReference type="SAM" id="MobiDB-lite"/>
    </source>
</evidence>
<accession>A0A0E9XRJ6</accession>
<reference evidence="2" key="1">
    <citation type="submission" date="2014-11" db="EMBL/GenBank/DDBJ databases">
        <authorList>
            <person name="Amaro Gonzalez C."/>
        </authorList>
    </citation>
    <scope>NUCLEOTIDE SEQUENCE</scope>
</reference>
<feature type="compositionally biased region" description="Polar residues" evidence="1">
    <location>
        <begin position="38"/>
        <end position="51"/>
    </location>
</feature>
<sequence length="59" mass="6253">MGEGSVMGWGGQLDSLTNIGADTSHPSHLVLTPMVPGTSKTHSRPGSSITHRFNHTKLK</sequence>
<name>A0A0E9XRJ6_ANGAN</name>
<feature type="region of interest" description="Disordered" evidence="1">
    <location>
        <begin position="27"/>
        <end position="59"/>
    </location>
</feature>
<dbReference type="AlphaFoldDB" id="A0A0E9XRJ6"/>
<protein>
    <submittedName>
        <fullName evidence="2">Uncharacterized protein</fullName>
    </submittedName>
</protein>
<proteinExistence type="predicted"/>
<dbReference type="EMBL" id="GBXM01004097">
    <property type="protein sequence ID" value="JAI04481.1"/>
    <property type="molecule type" value="Transcribed_RNA"/>
</dbReference>
<evidence type="ECO:0000313" key="2">
    <source>
        <dbReference type="EMBL" id="JAI04481.1"/>
    </source>
</evidence>
<reference evidence="2" key="2">
    <citation type="journal article" date="2015" name="Fish Shellfish Immunol.">
        <title>Early steps in the European eel (Anguilla anguilla)-Vibrio vulnificus interaction in the gills: Role of the RtxA13 toxin.</title>
        <authorList>
            <person name="Callol A."/>
            <person name="Pajuelo D."/>
            <person name="Ebbesson L."/>
            <person name="Teles M."/>
            <person name="MacKenzie S."/>
            <person name="Amaro C."/>
        </authorList>
    </citation>
    <scope>NUCLEOTIDE SEQUENCE</scope>
</reference>
<organism evidence="2">
    <name type="scientific">Anguilla anguilla</name>
    <name type="common">European freshwater eel</name>
    <name type="synonym">Muraena anguilla</name>
    <dbReference type="NCBI Taxonomy" id="7936"/>
    <lineage>
        <taxon>Eukaryota</taxon>
        <taxon>Metazoa</taxon>
        <taxon>Chordata</taxon>
        <taxon>Craniata</taxon>
        <taxon>Vertebrata</taxon>
        <taxon>Euteleostomi</taxon>
        <taxon>Actinopterygii</taxon>
        <taxon>Neopterygii</taxon>
        <taxon>Teleostei</taxon>
        <taxon>Anguilliformes</taxon>
        <taxon>Anguillidae</taxon>
        <taxon>Anguilla</taxon>
    </lineage>
</organism>